<dbReference type="InterPro" id="IPR013320">
    <property type="entry name" value="ConA-like_dom_sf"/>
</dbReference>
<organism evidence="4 6">
    <name type="scientific">Didymodactylos carnosus</name>
    <dbReference type="NCBI Taxonomy" id="1234261"/>
    <lineage>
        <taxon>Eukaryota</taxon>
        <taxon>Metazoa</taxon>
        <taxon>Spiralia</taxon>
        <taxon>Gnathifera</taxon>
        <taxon>Rotifera</taxon>
        <taxon>Eurotatoria</taxon>
        <taxon>Bdelloidea</taxon>
        <taxon>Philodinida</taxon>
        <taxon>Philodinidae</taxon>
        <taxon>Didymodactylos</taxon>
    </lineage>
</organism>
<dbReference type="Proteomes" id="UP000663829">
    <property type="component" value="Unassembled WGS sequence"/>
</dbReference>
<evidence type="ECO:0000256" key="1">
    <source>
        <dbReference type="ARBA" id="ARBA00022729"/>
    </source>
</evidence>
<keyword evidence="6" id="KW-1185">Reference proteome</keyword>
<evidence type="ECO:0000313" key="5">
    <source>
        <dbReference type="EMBL" id="CAF3833926.1"/>
    </source>
</evidence>
<dbReference type="InterPro" id="IPR042837">
    <property type="entry name" value="PTX3"/>
</dbReference>
<dbReference type="GO" id="GO:0006955">
    <property type="term" value="P:immune response"/>
    <property type="evidence" value="ECO:0007669"/>
    <property type="project" value="InterPro"/>
</dbReference>
<reference evidence="4" key="1">
    <citation type="submission" date="2021-02" db="EMBL/GenBank/DDBJ databases">
        <authorList>
            <person name="Nowell W R."/>
        </authorList>
    </citation>
    <scope>NUCLEOTIDE SEQUENCE</scope>
</reference>
<gene>
    <name evidence="4" type="ORF">GPM918_LOCUS17041</name>
    <name evidence="5" type="ORF">SRO942_LOCUS17040</name>
</gene>
<dbReference type="AlphaFoldDB" id="A0A814LNW9"/>
<dbReference type="EMBL" id="CAJOBC010004599">
    <property type="protein sequence ID" value="CAF3833926.1"/>
    <property type="molecule type" value="Genomic_DNA"/>
</dbReference>
<dbReference type="SMART" id="SM00560">
    <property type="entry name" value="LamGL"/>
    <property type="match status" value="1"/>
</dbReference>
<dbReference type="Gene3D" id="2.60.120.200">
    <property type="match status" value="2"/>
</dbReference>
<keyword evidence="1" id="KW-0732">Signal</keyword>
<proteinExistence type="predicted"/>
<dbReference type="InterPro" id="IPR006558">
    <property type="entry name" value="LamG-like"/>
</dbReference>
<accession>A0A814LNW9</accession>
<evidence type="ECO:0000313" key="6">
    <source>
        <dbReference type="Proteomes" id="UP000663829"/>
    </source>
</evidence>
<dbReference type="SUPFAM" id="SSF49899">
    <property type="entry name" value="Concanavalin A-like lectins/glucanases"/>
    <property type="match status" value="2"/>
</dbReference>
<dbReference type="EMBL" id="CAJNOQ010004599">
    <property type="protein sequence ID" value="CAF1066293.1"/>
    <property type="molecule type" value="Genomic_DNA"/>
</dbReference>
<evidence type="ECO:0000259" key="3">
    <source>
        <dbReference type="SMART" id="SM00560"/>
    </source>
</evidence>
<evidence type="ECO:0000256" key="2">
    <source>
        <dbReference type="ARBA" id="ARBA00023157"/>
    </source>
</evidence>
<name>A0A814LNW9_9BILA</name>
<dbReference type="PANTHER" id="PTHR46943">
    <property type="entry name" value="PENTRAXIN-RELATED PROTEIN PTX3"/>
    <property type="match status" value="1"/>
</dbReference>
<dbReference type="Proteomes" id="UP000681722">
    <property type="component" value="Unassembled WGS sequence"/>
</dbReference>
<keyword evidence="2" id="KW-1015">Disulfide bond</keyword>
<comment type="caution">
    <text evidence="4">The sequence shown here is derived from an EMBL/GenBank/DDBJ whole genome shotgun (WGS) entry which is preliminary data.</text>
</comment>
<protein>
    <recommendedName>
        <fullName evidence="3">LamG-like jellyroll fold domain-containing protein</fullName>
    </recommendedName>
</protein>
<dbReference type="PANTHER" id="PTHR46943:SF1">
    <property type="entry name" value="PENTRAXIN-RELATED PROTEIN PTX3"/>
    <property type="match status" value="1"/>
</dbReference>
<dbReference type="Pfam" id="PF13385">
    <property type="entry name" value="Laminin_G_3"/>
    <property type="match status" value="2"/>
</dbReference>
<sequence>MLYMYTSNSYFQMTSYFNLTYRSFTVEAWIYPTSVSGDWPIFGQCTCTTCTSQCLYFILRSGKLYMSFNYIDLSGVTTVNASNWYHVAFVYDYSASQQIIYLNGYQDAVHSAVTTPYLGYNGSITIGYSPLVSTTYFSNYIDNVALITRAKSSTEILADATQLWYFSFDLPNPYYDNGPNRLNGTAYSITSVTGHNSIGQAIRMTTTSSYFQLYGISSYSYPTSKPYTYAMWVYPSSNLGGVLVHVSYSQPGYNYQQELLGLTYSGQLVTQVNANTPVSAYPSVIGPVISINTWTHVACTYSMTNGLTLYVNGVSQGSTGSNTVTSYYLIPNYVYLTLGYSFGYGNNYIPAYPFQGSIDEFYAYSRQLSASEIYTLASI</sequence>
<evidence type="ECO:0000313" key="4">
    <source>
        <dbReference type="EMBL" id="CAF1066293.1"/>
    </source>
</evidence>
<feature type="domain" description="LamG-like jellyroll fold" evidence="3">
    <location>
        <begin position="22"/>
        <end position="154"/>
    </location>
</feature>